<dbReference type="EMBL" id="QRIM01000017">
    <property type="protein sequence ID" value="RHG58448.1"/>
    <property type="molecule type" value="Genomic_DNA"/>
</dbReference>
<dbReference type="Proteomes" id="UP000095727">
    <property type="component" value="Unassembled WGS sequence"/>
</dbReference>
<dbReference type="NCBIfam" id="NF009150">
    <property type="entry name" value="PRK12497.1-3"/>
    <property type="match status" value="1"/>
</dbReference>
<dbReference type="InterPro" id="IPR011335">
    <property type="entry name" value="Restrct_endonuc-II-like"/>
</dbReference>
<dbReference type="EMBL" id="QRXY01000017">
    <property type="protein sequence ID" value="RGU44456.1"/>
    <property type="molecule type" value="Genomic_DNA"/>
</dbReference>
<dbReference type="Proteomes" id="UP000285693">
    <property type="component" value="Unassembled WGS sequence"/>
</dbReference>
<evidence type="ECO:0000313" key="12">
    <source>
        <dbReference type="Proteomes" id="UP000285693"/>
    </source>
</evidence>
<dbReference type="CDD" id="cd20736">
    <property type="entry name" value="PoNe_Nuclease"/>
    <property type="match status" value="1"/>
</dbReference>
<dbReference type="RefSeq" id="WP_022220621.1">
    <property type="nucleotide sequence ID" value="NZ_CAXSNH010000017.1"/>
</dbReference>
<accession>A0A173TB14</accession>
<evidence type="ECO:0000313" key="11">
    <source>
        <dbReference type="Proteomes" id="UP000284579"/>
    </source>
</evidence>
<dbReference type="EMBL" id="QRXJ01000006">
    <property type="protein sequence ID" value="RGT90884.1"/>
    <property type="molecule type" value="Genomic_DNA"/>
</dbReference>
<sequence length="125" mass="14244">MENEKNRRRTGTKYEKIAGEFLEKQGYRILEYNFRCRYAEIDIVAKDGEYLVFCEVKFRKTGGLSAALEAVSVPKQMRLSGAAVYYLMKNGCTEIPCRFDVIGIAGNKISLRKNAFEYCGDFGIV</sequence>
<reference evidence="10 11" key="2">
    <citation type="submission" date="2018-08" db="EMBL/GenBank/DDBJ databases">
        <title>A genome reference for cultivated species of the human gut microbiota.</title>
        <authorList>
            <person name="Zou Y."/>
            <person name="Xue W."/>
            <person name="Luo G."/>
        </authorList>
    </citation>
    <scope>NUCLEOTIDE SEQUENCE [LARGE SCALE GENOMIC DNA]</scope>
    <source>
        <strain evidence="6 12">AF16-31</strain>
        <strain evidence="5 10">AF18-12LB</strain>
        <strain evidence="8 13">AM22-12LB</strain>
        <strain evidence="7 11">AM23-3</strain>
    </source>
</reference>
<reference evidence="4 14" key="4">
    <citation type="submission" date="2020-07" db="EMBL/GenBank/DDBJ databases">
        <title>Bacterial metabolism rescues the inhibition of intestinal drug absorption by food and drug additives.</title>
        <authorList>
            <person name="Zou L."/>
            <person name="Spanogiannopoulos P."/>
            <person name="Chien H.-C."/>
            <person name="Pieper L.M."/>
            <person name="Cai W."/>
            <person name="Khuri N."/>
            <person name="Pottel J."/>
            <person name="Vora B."/>
            <person name="Ni Z."/>
            <person name="Tsakalozou E."/>
            <person name="Zhang W."/>
            <person name="Shoichet B.K."/>
            <person name="Giacomini K.M."/>
            <person name="Turnbaugh P.J."/>
        </authorList>
    </citation>
    <scope>NUCLEOTIDE SEQUENCE [LARGE SCALE GENOMIC DNA]</scope>
    <source>
        <strain evidence="4 14">F22</strain>
    </source>
</reference>
<evidence type="ECO:0000256" key="2">
    <source>
        <dbReference type="HAMAP-Rule" id="MF_00048"/>
    </source>
</evidence>
<evidence type="ECO:0000313" key="5">
    <source>
        <dbReference type="EMBL" id="RGT90884.1"/>
    </source>
</evidence>
<organism evidence="3 9">
    <name type="scientific">Coprococcus comes</name>
    <dbReference type="NCBI Taxonomy" id="410072"/>
    <lineage>
        <taxon>Bacteria</taxon>
        <taxon>Bacillati</taxon>
        <taxon>Bacillota</taxon>
        <taxon>Clostridia</taxon>
        <taxon>Lachnospirales</taxon>
        <taxon>Lachnospiraceae</taxon>
        <taxon>Coprococcus</taxon>
    </lineage>
</organism>
<dbReference type="Gene3D" id="3.40.1350.10">
    <property type="match status" value="1"/>
</dbReference>
<dbReference type="Proteomes" id="UP000286595">
    <property type="component" value="Unassembled WGS sequence"/>
</dbReference>
<dbReference type="HAMAP" id="MF_00048">
    <property type="entry name" value="UPF0102"/>
    <property type="match status" value="1"/>
</dbReference>
<evidence type="ECO:0000313" key="8">
    <source>
        <dbReference type="EMBL" id="RHG58448.1"/>
    </source>
</evidence>
<name>A0A173TB14_9FIRM</name>
<evidence type="ECO:0000313" key="4">
    <source>
        <dbReference type="EMBL" id="NUN86887.1"/>
    </source>
</evidence>
<dbReference type="Pfam" id="PF02021">
    <property type="entry name" value="UPF0102"/>
    <property type="match status" value="1"/>
</dbReference>
<evidence type="ECO:0000313" key="3">
    <source>
        <dbReference type="EMBL" id="CUM99871.1"/>
    </source>
</evidence>
<dbReference type="InterPro" id="IPR003509">
    <property type="entry name" value="UPF0102_YraN-like"/>
</dbReference>
<evidence type="ECO:0000313" key="9">
    <source>
        <dbReference type="Proteomes" id="UP000095727"/>
    </source>
</evidence>
<protein>
    <recommendedName>
        <fullName evidence="2">UPF0102 protein DW252_13215</fullName>
    </recommendedName>
</protein>
<evidence type="ECO:0000313" key="6">
    <source>
        <dbReference type="EMBL" id="RGU44456.1"/>
    </source>
</evidence>
<dbReference type="EMBL" id="CYXR01000014">
    <property type="protein sequence ID" value="CUM99871.1"/>
    <property type="molecule type" value="Genomic_DNA"/>
</dbReference>
<evidence type="ECO:0000313" key="13">
    <source>
        <dbReference type="Proteomes" id="UP000286595"/>
    </source>
</evidence>
<evidence type="ECO:0000313" key="10">
    <source>
        <dbReference type="Proteomes" id="UP000283360"/>
    </source>
</evidence>
<dbReference type="GO" id="GO:0003676">
    <property type="term" value="F:nucleic acid binding"/>
    <property type="evidence" value="ECO:0007669"/>
    <property type="project" value="InterPro"/>
</dbReference>
<dbReference type="AlphaFoldDB" id="A0A173TB14"/>
<evidence type="ECO:0000313" key="7">
    <source>
        <dbReference type="EMBL" id="RHF82504.1"/>
    </source>
</evidence>
<dbReference type="EMBL" id="QRHO01000014">
    <property type="protein sequence ID" value="RHF82504.1"/>
    <property type="molecule type" value="Genomic_DNA"/>
</dbReference>
<dbReference type="SUPFAM" id="SSF52980">
    <property type="entry name" value="Restriction endonuclease-like"/>
    <property type="match status" value="1"/>
</dbReference>
<evidence type="ECO:0000256" key="1">
    <source>
        <dbReference type="ARBA" id="ARBA00006738"/>
    </source>
</evidence>
<dbReference type="PANTHER" id="PTHR34039">
    <property type="entry name" value="UPF0102 PROTEIN YRAN"/>
    <property type="match status" value="1"/>
</dbReference>
<dbReference type="EMBL" id="JABWDC010000035">
    <property type="protein sequence ID" value="NUN86887.1"/>
    <property type="molecule type" value="Genomic_DNA"/>
</dbReference>
<dbReference type="NCBIfam" id="TIGR00252">
    <property type="entry name" value="YraN family protein"/>
    <property type="match status" value="1"/>
</dbReference>
<keyword evidence="10" id="KW-1185">Reference proteome</keyword>
<dbReference type="GeneID" id="92824755"/>
<reference evidence="3 9" key="1">
    <citation type="submission" date="2015-09" db="EMBL/GenBank/DDBJ databases">
        <authorList>
            <consortium name="Pathogen Informatics"/>
        </authorList>
    </citation>
    <scope>NUCLEOTIDE SEQUENCE [LARGE SCALE GENOMIC DNA]</scope>
    <source>
        <strain evidence="3 9">2789STDY5834962</strain>
    </source>
</reference>
<gene>
    <name evidence="8" type="ORF">DW252_13215</name>
    <name evidence="7" type="ORF">DW656_10955</name>
    <name evidence="6" type="ORF">DWW65_12620</name>
    <name evidence="5" type="ORF">DWX03_05555</name>
    <name evidence="3" type="ORF">ERS852574_02053</name>
    <name evidence="4" type="ORF">HUU93_09810</name>
</gene>
<dbReference type="Proteomes" id="UP000283360">
    <property type="component" value="Unassembled WGS sequence"/>
</dbReference>
<dbReference type="InterPro" id="IPR011856">
    <property type="entry name" value="tRNA_endonuc-like_dom_sf"/>
</dbReference>
<dbReference type="Proteomes" id="UP000284579">
    <property type="component" value="Unassembled WGS sequence"/>
</dbReference>
<dbReference type="Proteomes" id="UP000554488">
    <property type="component" value="Unassembled WGS sequence"/>
</dbReference>
<reference evidence="4 14" key="3">
    <citation type="submission" date="2020-04" db="EMBL/GenBank/DDBJ databases">
        <authorList>
            <person name="Pieper L."/>
        </authorList>
    </citation>
    <scope>NUCLEOTIDE SEQUENCE [LARGE SCALE GENOMIC DNA]</scope>
    <source>
        <strain evidence="4 14">F22</strain>
    </source>
</reference>
<proteinExistence type="inferred from homology"/>
<evidence type="ECO:0000313" key="14">
    <source>
        <dbReference type="Proteomes" id="UP000554488"/>
    </source>
</evidence>
<comment type="similarity">
    <text evidence="1 2">Belongs to the UPF0102 family.</text>
</comment>
<dbReference type="PANTHER" id="PTHR34039:SF1">
    <property type="entry name" value="UPF0102 PROTEIN YRAN"/>
    <property type="match status" value="1"/>
</dbReference>